<evidence type="ECO:0000256" key="2">
    <source>
        <dbReference type="ARBA" id="ARBA00022473"/>
    </source>
</evidence>
<evidence type="ECO:0000313" key="7">
    <source>
        <dbReference type="EMBL" id="CAL1261379.1"/>
    </source>
</evidence>
<dbReference type="GO" id="GO:0005634">
    <property type="term" value="C:nucleus"/>
    <property type="evidence" value="ECO:0007669"/>
    <property type="project" value="UniProtKB-SubCell"/>
</dbReference>
<dbReference type="PROSITE" id="PS00032">
    <property type="entry name" value="ANTENNAPEDIA"/>
    <property type="match status" value="1"/>
</dbReference>
<comment type="caution">
    <text evidence="7">The sequence shown here is derived from an EMBL/GenBank/DDBJ whole genome shotgun (WGS) entry which is preliminary data.</text>
</comment>
<organism evidence="7 8">
    <name type="scientific">Larinioides sclopetarius</name>
    <dbReference type="NCBI Taxonomy" id="280406"/>
    <lineage>
        <taxon>Eukaryota</taxon>
        <taxon>Metazoa</taxon>
        <taxon>Ecdysozoa</taxon>
        <taxon>Arthropoda</taxon>
        <taxon>Chelicerata</taxon>
        <taxon>Arachnida</taxon>
        <taxon>Araneae</taxon>
        <taxon>Araneomorphae</taxon>
        <taxon>Entelegynae</taxon>
        <taxon>Araneoidea</taxon>
        <taxon>Araneidae</taxon>
        <taxon>Larinioides</taxon>
    </lineage>
</organism>
<keyword evidence="5" id="KW-0539">Nucleus</keyword>
<dbReference type="EMBL" id="CAXIEN010000002">
    <property type="protein sequence ID" value="CAL1261379.1"/>
    <property type="molecule type" value="Genomic_DNA"/>
</dbReference>
<dbReference type="InterPro" id="IPR001827">
    <property type="entry name" value="Homeobox_Antennapedia_CS"/>
</dbReference>
<dbReference type="GO" id="GO:0003700">
    <property type="term" value="F:DNA-binding transcription factor activity"/>
    <property type="evidence" value="ECO:0007669"/>
    <property type="project" value="InterPro"/>
</dbReference>
<evidence type="ECO:0000256" key="1">
    <source>
        <dbReference type="ARBA" id="ARBA00004123"/>
    </source>
</evidence>
<comment type="subcellular location">
    <subcellularLocation>
        <location evidence="1">Nucleus</location>
    </subcellularLocation>
</comment>
<gene>
    <name evidence="7" type="ORF">LARSCL_LOCUS359</name>
</gene>
<keyword evidence="4" id="KW-0371">Homeobox</keyword>
<dbReference type="AlphaFoldDB" id="A0AAV1YU44"/>
<sequence>MEVTCESGFINSQPSMAEFMTALPHINETFHRVSSINALQPSVQPPPSLCQLEVSPQPPSSLHGPVNASPSPPSKQHPGSGLNSNVAEYPWMKEKKTSRKQHQDKKNTQAYKIKDINRRDKQRLCPMLFKPSSHLPTKQALVDKLGVERTVNFRVFLAIKSPGRQVVKPPSEHPVILAGPPRVAATMDSGLLGSTEQQRWRSGKESITTSGCPSISSS</sequence>
<feature type="compositionally biased region" description="Polar residues" evidence="6">
    <location>
        <begin position="205"/>
        <end position="218"/>
    </location>
</feature>
<accession>A0AAV1YU44</accession>
<name>A0AAV1YU44_9ARAC</name>
<feature type="region of interest" description="Disordered" evidence="6">
    <location>
        <begin position="42"/>
        <end position="85"/>
    </location>
</feature>
<keyword evidence="2" id="KW-0217">Developmental protein</keyword>
<dbReference type="GO" id="GO:0003677">
    <property type="term" value="F:DNA binding"/>
    <property type="evidence" value="ECO:0007669"/>
    <property type="project" value="UniProtKB-KW"/>
</dbReference>
<feature type="region of interest" description="Disordered" evidence="6">
    <location>
        <begin position="93"/>
        <end position="112"/>
    </location>
</feature>
<reference evidence="7 8" key="1">
    <citation type="submission" date="2024-04" db="EMBL/GenBank/DDBJ databases">
        <authorList>
            <person name="Rising A."/>
            <person name="Reimegard J."/>
            <person name="Sonavane S."/>
            <person name="Akerstrom W."/>
            <person name="Nylinder S."/>
            <person name="Hedman E."/>
            <person name="Kallberg Y."/>
        </authorList>
    </citation>
    <scope>NUCLEOTIDE SEQUENCE [LARGE SCALE GENOMIC DNA]</scope>
</reference>
<dbReference type="Proteomes" id="UP001497382">
    <property type="component" value="Unassembled WGS sequence"/>
</dbReference>
<evidence type="ECO:0000256" key="6">
    <source>
        <dbReference type="SAM" id="MobiDB-lite"/>
    </source>
</evidence>
<proteinExistence type="predicted"/>
<keyword evidence="3" id="KW-0238">DNA-binding</keyword>
<feature type="region of interest" description="Disordered" evidence="6">
    <location>
        <begin position="194"/>
        <end position="218"/>
    </location>
</feature>
<evidence type="ECO:0000256" key="4">
    <source>
        <dbReference type="ARBA" id="ARBA00023155"/>
    </source>
</evidence>
<evidence type="ECO:0000256" key="3">
    <source>
        <dbReference type="ARBA" id="ARBA00023125"/>
    </source>
</evidence>
<evidence type="ECO:0000313" key="8">
    <source>
        <dbReference type="Proteomes" id="UP001497382"/>
    </source>
</evidence>
<protein>
    <submittedName>
        <fullName evidence="7">Uncharacterized protein</fullName>
    </submittedName>
</protein>
<keyword evidence="8" id="KW-1185">Reference proteome</keyword>
<evidence type="ECO:0000256" key="5">
    <source>
        <dbReference type="ARBA" id="ARBA00023242"/>
    </source>
</evidence>